<gene>
    <name evidence="2" type="ORF">PLEPLA_LOCUS41454</name>
</gene>
<dbReference type="AlphaFoldDB" id="A0A9N7VR20"/>
<dbReference type="EMBL" id="CADEAL010004180">
    <property type="protein sequence ID" value="CAB1453698.1"/>
    <property type="molecule type" value="Genomic_DNA"/>
</dbReference>
<name>A0A9N7VR20_PLEPL</name>
<feature type="region of interest" description="Disordered" evidence="1">
    <location>
        <begin position="19"/>
        <end position="42"/>
    </location>
</feature>
<proteinExistence type="predicted"/>
<reference evidence="2" key="1">
    <citation type="submission" date="2020-03" db="EMBL/GenBank/DDBJ databases">
        <authorList>
            <person name="Weist P."/>
        </authorList>
    </citation>
    <scope>NUCLEOTIDE SEQUENCE</scope>
</reference>
<keyword evidence="3" id="KW-1185">Reference proteome</keyword>
<organism evidence="2 3">
    <name type="scientific">Pleuronectes platessa</name>
    <name type="common">European plaice</name>
    <dbReference type="NCBI Taxonomy" id="8262"/>
    <lineage>
        <taxon>Eukaryota</taxon>
        <taxon>Metazoa</taxon>
        <taxon>Chordata</taxon>
        <taxon>Craniata</taxon>
        <taxon>Vertebrata</taxon>
        <taxon>Euteleostomi</taxon>
        <taxon>Actinopterygii</taxon>
        <taxon>Neopterygii</taxon>
        <taxon>Teleostei</taxon>
        <taxon>Neoteleostei</taxon>
        <taxon>Acanthomorphata</taxon>
        <taxon>Carangaria</taxon>
        <taxon>Pleuronectiformes</taxon>
        <taxon>Pleuronectoidei</taxon>
        <taxon>Pleuronectidae</taxon>
        <taxon>Pleuronectes</taxon>
    </lineage>
</organism>
<evidence type="ECO:0000256" key="1">
    <source>
        <dbReference type="SAM" id="MobiDB-lite"/>
    </source>
</evidence>
<sequence>MEVFLSPFWSIVNARRTLDEEEKEKQQNASSGNRRVNEGQRVQGKRGWWGVKVLEGRVIKAHKTASPTGSRKATCFFLGHRWRPAEEREKKRGSGLVHGKKT</sequence>
<accession>A0A9N7VR20</accession>
<protein>
    <submittedName>
        <fullName evidence="2">Uncharacterized protein</fullName>
    </submittedName>
</protein>
<evidence type="ECO:0000313" key="2">
    <source>
        <dbReference type="EMBL" id="CAB1453698.1"/>
    </source>
</evidence>
<evidence type="ECO:0000313" key="3">
    <source>
        <dbReference type="Proteomes" id="UP001153269"/>
    </source>
</evidence>
<dbReference type="Proteomes" id="UP001153269">
    <property type="component" value="Unassembled WGS sequence"/>
</dbReference>
<comment type="caution">
    <text evidence="2">The sequence shown here is derived from an EMBL/GenBank/DDBJ whole genome shotgun (WGS) entry which is preliminary data.</text>
</comment>